<dbReference type="Gene3D" id="3.30.750.140">
    <property type="match status" value="1"/>
</dbReference>
<feature type="compositionally biased region" description="Basic and acidic residues" evidence="1">
    <location>
        <begin position="42"/>
        <end position="51"/>
    </location>
</feature>
<sequence length="674" mass="73462">MQKVNALPIFLSQETDLKAKDSSSSSESSNKETDFSSLVEQHFPEENKAINETKSTVTEKTVAATQANTIAAQEQSDVIEVNNRQESDVEQSPDVNLAYEDTALDGKQRKESDIDTTSTLKNGSLAESEQFISLLYNSDQTLAKSEAIREDVSSNAAVNNTEIPVKNKLVDDQASSRTVAGENFEDDNVALPTEHKLSAFSKEELLARTQIKSNNAVATQSNDQILKDYQLLLQAQQNTTKSQSITSEQLVNAQLVTAQAKNKITDLAAGAAQANKSQLSEQGDAELYPLSAEANIEGELIAEDLSLSTNKPVSKAELTQDKNKVSQAVQFKGDIPVELAESTDNVADESTVSTVINSESPLKENLNNSETATTPLSKVNADRIDVERALNANAVLIEPSLKNQSAALKEKQPEMTTAQIQALQQAQVQKKVEAASSEQQVVDKAGEEAIDSAIFAESQSSEPSVKTTGKVIDNITMRTAADLQAQTVKATQAKQSNAAYFEHQVSEVLNHNVASDTVQIQKNNIQLQQETISIFRKDFADAVKDKVMLTINQKMQQFDITLDPPEFGNMQVRVNMQGEQASVNFVVQNQQAKDALEQNMHKLKDMLSEQGVDVGGANVEQQDQQQSANEQSLERNNNNGSLLANDANNDEDKVEHVLSAQLFDSSATGVDYYA</sequence>
<dbReference type="InterPro" id="IPR021136">
    <property type="entry name" value="Flagellar_hook_control-like_C"/>
</dbReference>
<dbReference type="CDD" id="cd17470">
    <property type="entry name" value="T3SS_Flik_C"/>
    <property type="match status" value="1"/>
</dbReference>
<evidence type="ECO:0000256" key="1">
    <source>
        <dbReference type="SAM" id="MobiDB-lite"/>
    </source>
</evidence>
<dbReference type="AlphaFoldDB" id="A0A099KKP2"/>
<dbReference type="PATRIC" id="fig|28229.4.peg.2294"/>
<name>A0A099KKP2_COLPS</name>
<feature type="region of interest" description="Disordered" evidence="1">
    <location>
        <begin position="1"/>
        <end position="56"/>
    </location>
</feature>
<reference evidence="3 4" key="1">
    <citation type="submission" date="2014-08" db="EMBL/GenBank/DDBJ databases">
        <title>Genomic and Phenotypic Diversity of Colwellia psychrerythraea strains from Disparate Marine Basins.</title>
        <authorList>
            <person name="Techtmann S.M."/>
            <person name="Stelling S.C."/>
            <person name="Utturkar S.M."/>
            <person name="Alshibli N."/>
            <person name="Harris A."/>
            <person name="Brown S.D."/>
            <person name="Hazen T.C."/>
        </authorList>
    </citation>
    <scope>NUCLEOTIDE SEQUENCE [LARGE SCALE GENOMIC DNA]</scope>
    <source>
        <strain evidence="3 4">ND2E</strain>
    </source>
</reference>
<evidence type="ECO:0000313" key="3">
    <source>
        <dbReference type="EMBL" id="KGJ91379.1"/>
    </source>
</evidence>
<dbReference type="Pfam" id="PF02120">
    <property type="entry name" value="Flg_hook"/>
    <property type="match status" value="1"/>
</dbReference>
<keyword evidence="3" id="KW-0282">Flagellum</keyword>
<proteinExistence type="predicted"/>
<protein>
    <submittedName>
        <fullName evidence="3">Flagellar hook-length control protein-like protein</fullName>
    </submittedName>
</protein>
<feature type="region of interest" description="Disordered" evidence="1">
    <location>
        <begin position="620"/>
        <end position="647"/>
    </location>
</feature>
<feature type="domain" description="Flagellar hook-length control protein-like C-terminal" evidence="2">
    <location>
        <begin position="546"/>
        <end position="627"/>
    </location>
</feature>
<organism evidence="3 4">
    <name type="scientific">Colwellia psychrerythraea</name>
    <name type="common">Vibrio psychroerythus</name>
    <dbReference type="NCBI Taxonomy" id="28229"/>
    <lineage>
        <taxon>Bacteria</taxon>
        <taxon>Pseudomonadati</taxon>
        <taxon>Pseudomonadota</taxon>
        <taxon>Gammaproteobacteria</taxon>
        <taxon>Alteromonadales</taxon>
        <taxon>Colwelliaceae</taxon>
        <taxon>Colwellia</taxon>
    </lineage>
</organism>
<evidence type="ECO:0000259" key="2">
    <source>
        <dbReference type="Pfam" id="PF02120"/>
    </source>
</evidence>
<accession>A0A099KKP2</accession>
<keyword evidence="3" id="KW-0969">Cilium</keyword>
<dbReference type="Proteomes" id="UP000029843">
    <property type="component" value="Unassembled WGS sequence"/>
</dbReference>
<comment type="caution">
    <text evidence="3">The sequence shown here is derived from an EMBL/GenBank/DDBJ whole genome shotgun (WGS) entry which is preliminary data.</text>
</comment>
<dbReference type="InterPro" id="IPR052563">
    <property type="entry name" value="FliK"/>
</dbReference>
<dbReference type="OrthoDB" id="1792985at2"/>
<evidence type="ECO:0000313" key="4">
    <source>
        <dbReference type="Proteomes" id="UP000029843"/>
    </source>
</evidence>
<dbReference type="InterPro" id="IPR038610">
    <property type="entry name" value="FliK-like_C_sf"/>
</dbReference>
<dbReference type="RefSeq" id="WP_033094006.1">
    <property type="nucleotide sequence ID" value="NZ_JQED01000029.1"/>
</dbReference>
<feature type="compositionally biased region" description="Low complexity" evidence="1">
    <location>
        <begin position="620"/>
        <end position="631"/>
    </location>
</feature>
<keyword evidence="3" id="KW-0966">Cell projection</keyword>
<gene>
    <name evidence="3" type="ORF">ND2E_3244</name>
</gene>
<dbReference type="EMBL" id="JQED01000029">
    <property type="protein sequence ID" value="KGJ91379.1"/>
    <property type="molecule type" value="Genomic_DNA"/>
</dbReference>
<dbReference type="PANTHER" id="PTHR37533">
    <property type="entry name" value="FLAGELLAR HOOK-LENGTH CONTROL PROTEIN"/>
    <property type="match status" value="1"/>
</dbReference>
<dbReference type="PANTHER" id="PTHR37533:SF2">
    <property type="entry name" value="FLAGELLAR HOOK-LENGTH CONTROL PROTEIN"/>
    <property type="match status" value="1"/>
</dbReference>